<protein>
    <submittedName>
        <fullName evidence="2">Uncharacterized protein</fullName>
    </submittedName>
</protein>
<feature type="region of interest" description="Disordered" evidence="1">
    <location>
        <begin position="1"/>
        <end position="49"/>
    </location>
</feature>
<proteinExistence type="predicted"/>
<gene>
    <name evidence="2" type="ORF">DVS28_a0246</name>
</gene>
<feature type="compositionally biased region" description="Basic and acidic residues" evidence="1">
    <location>
        <begin position="7"/>
        <end position="20"/>
    </location>
</feature>
<sequence length="49" mass="5172">MTGTGGQDERDGQQGQEKSRVRCHTSGVYDRGDLDGPGGPPHPGDHGLR</sequence>
<dbReference type="Proteomes" id="UP000264006">
    <property type="component" value="Chromosome"/>
</dbReference>
<evidence type="ECO:0000313" key="3">
    <source>
        <dbReference type="Proteomes" id="UP000264006"/>
    </source>
</evidence>
<evidence type="ECO:0000256" key="1">
    <source>
        <dbReference type="SAM" id="MobiDB-lite"/>
    </source>
</evidence>
<dbReference type="AlphaFoldDB" id="A0A346XRV6"/>
<accession>A0A346XRV6</accession>
<reference evidence="2 3" key="1">
    <citation type="submission" date="2018-09" db="EMBL/GenBank/DDBJ databases">
        <title>Complete genome sequence of Euzebya sp. DY32-46 isolated from seawater of Pacific Ocean.</title>
        <authorList>
            <person name="Xu L."/>
            <person name="Wu Y.-H."/>
            <person name="Xu X.-W."/>
        </authorList>
    </citation>
    <scope>NUCLEOTIDE SEQUENCE [LARGE SCALE GENOMIC DNA]</scope>
    <source>
        <strain evidence="2 3">DY32-46</strain>
    </source>
</reference>
<organism evidence="2 3">
    <name type="scientific">Euzebya pacifica</name>
    <dbReference type="NCBI Taxonomy" id="1608957"/>
    <lineage>
        <taxon>Bacteria</taxon>
        <taxon>Bacillati</taxon>
        <taxon>Actinomycetota</taxon>
        <taxon>Nitriliruptoria</taxon>
        <taxon>Euzebyales</taxon>
    </lineage>
</organism>
<evidence type="ECO:0000313" key="2">
    <source>
        <dbReference type="EMBL" id="AXV04953.1"/>
    </source>
</evidence>
<name>A0A346XRV6_9ACTN</name>
<dbReference type="EMBL" id="CP031165">
    <property type="protein sequence ID" value="AXV04953.1"/>
    <property type="molecule type" value="Genomic_DNA"/>
</dbReference>
<keyword evidence="3" id="KW-1185">Reference proteome</keyword>
<dbReference type="KEGG" id="euz:DVS28_a0246"/>